<protein>
    <submittedName>
        <fullName evidence="1">Uncharacterized protein</fullName>
    </submittedName>
</protein>
<dbReference type="EMBL" id="JABURA010000001">
    <property type="protein sequence ID" value="NUB90394.1"/>
    <property type="molecule type" value="Genomic_DNA"/>
</dbReference>
<dbReference type="Proteomes" id="UP000728647">
    <property type="component" value="Unassembled WGS sequence"/>
</dbReference>
<comment type="caution">
    <text evidence="1">The sequence shown here is derived from an EMBL/GenBank/DDBJ whole genome shotgun (WGS) entry which is preliminary data.</text>
</comment>
<dbReference type="OrthoDB" id="197064at2157"/>
<gene>
    <name evidence="1" type="ORF">HT576_04995</name>
</gene>
<sequence>MRTRRNLLTAFASVGTAGCLEPPVTGSPPSRPQGSFEFDVRTVDGAELVRITAANVSGAPSGPRVRIGDTVAYTDGRYGEAYTASREYVDEWDDGIDSGDVLESTTGDALPETRLRIDVERDERDEYVSIGETDLAHRRSLTE</sequence>
<accession>A0A8J8GI09</accession>
<evidence type="ECO:0000313" key="1">
    <source>
        <dbReference type="EMBL" id="NUB90394.1"/>
    </source>
</evidence>
<reference evidence="1" key="1">
    <citation type="submission" date="2020-06" db="EMBL/GenBank/DDBJ databases">
        <title>Haloterrigena sp. nov., an extremely halophilic archaeon isolated from a saline sediment.</title>
        <authorList>
            <person name="Liu B.-B."/>
        </authorList>
    </citation>
    <scope>NUCLEOTIDE SEQUENCE</scope>
    <source>
        <strain evidence="1">SYSU A121-1</strain>
    </source>
</reference>
<dbReference type="AlphaFoldDB" id="A0A8J8GI09"/>
<organism evidence="1 2">
    <name type="scientific">Haloterrigena gelatinilytica</name>
    <dbReference type="NCBI Taxonomy" id="2741724"/>
    <lineage>
        <taxon>Archaea</taxon>
        <taxon>Methanobacteriati</taxon>
        <taxon>Methanobacteriota</taxon>
        <taxon>Stenosarchaea group</taxon>
        <taxon>Halobacteria</taxon>
        <taxon>Halobacteriales</taxon>
        <taxon>Natrialbaceae</taxon>
        <taxon>Haloterrigena</taxon>
    </lineage>
</organism>
<dbReference type="RefSeq" id="WP_174701420.1">
    <property type="nucleotide sequence ID" value="NZ_JABURA010000001.1"/>
</dbReference>
<evidence type="ECO:0000313" key="2">
    <source>
        <dbReference type="Proteomes" id="UP000728647"/>
    </source>
</evidence>
<name>A0A8J8GI09_9EURY</name>
<dbReference type="PROSITE" id="PS51257">
    <property type="entry name" value="PROKAR_LIPOPROTEIN"/>
    <property type="match status" value="1"/>
</dbReference>
<proteinExistence type="predicted"/>